<proteinExistence type="predicted"/>
<evidence type="ECO:0000259" key="3">
    <source>
        <dbReference type="Pfam" id="PF13670"/>
    </source>
</evidence>
<sequence length="150" mass="16391">MKRIVLSLLGTFLSMPILLSTAIADDIPPTTAVPISKVVANIYSQGYDGINKIKYDDGVYKAKVINKDGQEQNLYIDPTTGAVPAQKSKVKEINMSQAIKAVPKDRCKTITEVKNSRGAFKVECLDSNNQEVNVVIDAISGKVSQVRYDD</sequence>
<dbReference type="Pfam" id="PF13670">
    <property type="entry name" value="PepSY_2"/>
    <property type="match status" value="1"/>
</dbReference>
<feature type="domain" description="PepSY" evidence="3">
    <location>
        <begin position="12"/>
        <end position="85"/>
    </location>
</feature>
<reference evidence="4 5" key="1">
    <citation type="journal article" date="2016" name="Appl. Environ. Microbiol.">
        <title>Whole genome relationships among Francisella bacteria of diverse origin define new species and provide specific regions for detection.</title>
        <authorList>
            <person name="Challacombe J.F."/>
            <person name="Petersen J.M."/>
            <person name="Gallegos-Graves V."/>
            <person name="Hodge D."/>
            <person name="Pillai S."/>
            <person name="Kuske C.R."/>
        </authorList>
    </citation>
    <scope>NUCLEOTIDE SEQUENCE [LARGE SCALE GENOMIC DNA]</scope>
    <source>
        <strain evidence="5">TX07-7310</strain>
    </source>
</reference>
<evidence type="ECO:0000313" key="4">
    <source>
        <dbReference type="EMBL" id="API87531.1"/>
    </source>
</evidence>
<keyword evidence="1" id="KW-0732">Signal</keyword>
<feature type="domain" description="PepSY" evidence="2">
    <location>
        <begin position="96"/>
        <end position="143"/>
    </location>
</feature>
<keyword evidence="5" id="KW-1185">Reference proteome</keyword>
<evidence type="ECO:0000313" key="5">
    <source>
        <dbReference type="Proteomes" id="UP000184222"/>
    </source>
</evidence>
<gene>
    <name evidence="4" type="ORF">F7310_09265</name>
</gene>
<evidence type="ECO:0000259" key="2">
    <source>
        <dbReference type="Pfam" id="PF03413"/>
    </source>
</evidence>
<dbReference type="EMBL" id="CP016796">
    <property type="protein sequence ID" value="API87531.1"/>
    <property type="molecule type" value="Genomic_DNA"/>
</dbReference>
<feature type="signal peptide" evidence="1">
    <location>
        <begin position="1"/>
        <end position="24"/>
    </location>
</feature>
<dbReference type="OrthoDB" id="5604409at2"/>
<name>A0A1L4BUK9_9GAMM</name>
<evidence type="ECO:0000256" key="1">
    <source>
        <dbReference type="SAM" id="SignalP"/>
    </source>
</evidence>
<dbReference type="Pfam" id="PF03413">
    <property type="entry name" value="PepSY"/>
    <property type="match status" value="1"/>
</dbReference>
<protein>
    <submittedName>
        <fullName evidence="4">Peptidase</fullName>
    </submittedName>
</protein>
<dbReference type="KEGG" id="frx:F7310_09265"/>
<organism evidence="4 5">
    <name type="scientific">Francisella uliginis</name>
    <dbReference type="NCBI Taxonomy" id="573570"/>
    <lineage>
        <taxon>Bacteria</taxon>
        <taxon>Pseudomonadati</taxon>
        <taxon>Pseudomonadota</taxon>
        <taxon>Gammaproteobacteria</taxon>
        <taxon>Thiotrichales</taxon>
        <taxon>Francisellaceae</taxon>
        <taxon>Francisella</taxon>
    </lineage>
</organism>
<accession>A0A1L4BUK9</accession>
<dbReference type="Proteomes" id="UP000184222">
    <property type="component" value="Chromosome"/>
</dbReference>
<dbReference type="InterPro" id="IPR025711">
    <property type="entry name" value="PepSY"/>
</dbReference>
<dbReference type="AlphaFoldDB" id="A0A1L4BUK9"/>
<feature type="chain" id="PRO_5013041061" evidence="1">
    <location>
        <begin position="25"/>
        <end position="150"/>
    </location>
</feature>